<name>A0A9N9CE66_9GLOM</name>
<comment type="caution">
    <text evidence="1">The sequence shown here is derived from an EMBL/GenBank/DDBJ whole genome shotgun (WGS) entry which is preliminary data.</text>
</comment>
<evidence type="ECO:0000313" key="1">
    <source>
        <dbReference type="EMBL" id="CAG8595701.1"/>
    </source>
</evidence>
<organism evidence="1 2">
    <name type="scientific">Racocetra fulgida</name>
    <dbReference type="NCBI Taxonomy" id="60492"/>
    <lineage>
        <taxon>Eukaryota</taxon>
        <taxon>Fungi</taxon>
        <taxon>Fungi incertae sedis</taxon>
        <taxon>Mucoromycota</taxon>
        <taxon>Glomeromycotina</taxon>
        <taxon>Glomeromycetes</taxon>
        <taxon>Diversisporales</taxon>
        <taxon>Gigasporaceae</taxon>
        <taxon>Racocetra</taxon>
    </lineage>
</organism>
<keyword evidence="2" id="KW-1185">Reference proteome</keyword>
<reference evidence="1" key="1">
    <citation type="submission" date="2021-06" db="EMBL/GenBank/DDBJ databases">
        <authorList>
            <person name="Kallberg Y."/>
            <person name="Tangrot J."/>
            <person name="Rosling A."/>
        </authorList>
    </citation>
    <scope>NUCLEOTIDE SEQUENCE</scope>
    <source>
        <strain evidence="1">IN212</strain>
    </source>
</reference>
<sequence>MDAAEESFVKSLKLNYGFRYENRKFVSSRSILDGGELTLEKYTGEPLIYQRTQDDTKTSKTAWELFEEKFSTFIETQKILDKKSKISDHDVLLLIPILEVTYLGKPDTFFQSFLKGEFLFEKVLVGGVLVIKNVSVHPDDSLNQLKARITWAINEFRWGHENLFKDSKIDSGLLSIEDFIVIAYEKVKPSYACLDAMKWQEIGTAESCPEYFDKRLVPGISAYHIEISMKDWLGSNNTYMQIPNWIKHFKLEHVVEQAQENTSKNKVTVSDENRLIHHQLLQVLISANVPFAFVENEEEVEANIQNFIDDSKFLTLSEDGWTNVSKHSLVNFIITNEKYQSQIWKISDFSNQYHTGIAIFNAYKEVKKSLGNK</sequence>
<dbReference type="AlphaFoldDB" id="A0A9N9CE66"/>
<dbReference type="EMBL" id="CAJVPZ010008224">
    <property type="protein sequence ID" value="CAG8595701.1"/>
    <property type="molecule type" value="Genomic_DNA"/>
</dbReference>
<accession>A0A9N9CE66</accession>
<evidence type="ECO:0000313" key="2">
    <source>
        <dbReference type="Proteomes" id="UP000789396"/>
    </source>
</evidence>
<protein>
    <submittedName>
        <fullName evidence="1">11006_t:CDS:1</fullName>
    </submittedName>
</protein>
<gene>
    <name evidence="1" type="ORF">RFULGI_LOCUS6409</name>
</gene>
<dbReference type="Proteomes" id="UP000789396">
    <property type="component" value="Unassembled WGS sequence"/>
</dbReference>
<proteinExistence type="predicted"/>
<dbReference type="OrthoDB" id="2447352at2759"/>